<protein>
    <submittedName>
        <fullName evidence="2">Uncharacterized protein</fullName>
    </submittedName>
</protein>
<feature type="region of interest" description="Disordered" evidence="1">
    <location>
        <begin position="1"/>
        <end position="40"/>
    </location>
</feature>
<accession>A0AAD9M594</accession>
<dbReference type="AlphaFoldDB" id="A0AAD9M594"/>
<proteinExistence type="predicted"/>
<evidence type="ECO:0000256" key="1">
    <source>
        <dbReference type="SAM" id="MobiDB-lite"/>
    </source>
</evidence>
<organism evidence="2 3">
    <name type="scientific">Colletotrichum zoysiae</name>
    <dbReference type="NCBI Taxonomy" id="1216348"/>
    <lineage>
        <taxon>Eukaryota</taxon>
        <taxon>Fungi</taxon>
        <taxon>Dikarya</taxon>
        <taxon>Ascomycota</taxon>
        <taxon>Pezizomycotina</taxon>
        <taxon>Sordariomycetes</taxon>
        <taxon>Hypocreomycetidae</taxon>
        <taxon>Glomerellales</taxon>
        <taxon>Glomerellaceae</taxon>
        <taxon>Colletotrichum</taxon>
        <taxon>Colletotrichum graminicola species complex</taxon>
    </lineage>
</organism>
<sequence length="132" mass="13929">MPSCPRLPIEHAPPGGDAPSRVTSGAQRQKPLGNHRQKATLQLLVPAGRCSESVFRRGGGVSTALACAISYRPGRRSPSRNAPFRASGRETGVAKAPPSTGGLPSPPSRKASLSSRRGGSRLFVIRYQSLFL</sequence>
<evidence type="ECO:0000313" key="3">
    <source>
        <dbReference type="Proteomes" id="UP001232148"/>
    </source>
</evidence>
<reference evidence="2" key="1">
    <citation type="submission" date="2021-06" db="EMBL/GenBank/DDBJ databases">
        <title>Comparative genomics, transcriptomics and evolutionary studies reveal genomic signatures of adaptation to plant cell wall in hemibiotrophic fungi.</title>
        <authorList>
            <consortium name="DOE Joint Genome Institute"/>
            <person name="Baroncelli R."/>
            <person name="Diaz J.F."/>
            <person name="Benocci T."/>
            <person name="Peng M."/>
            <person name="Battaglia E."/>
            <person name="Haridas S."/>
            <person name="Andreopoulos W."/>
            <person name="Labutti K."/>
            <person name="Pangilinan J."/>
            <person name="Floch G.L."/>
            <person name="Makela M.R."/>
            <person name="Henrissat B."/>
            <person name="Grigoriev I.V."/>
            <person name="Crouch J.A."/>
            <person name="De Vries R.P."/>
            <person name="Sukno S.A."/>
            <person name="Thon M.R."/>
        </authorList>
    </citation>
    <scope>NUCLEOTIDE SEQUENCE</scope>
    <source>
        <strain evidence="2">MAFF235873</strain>
    </source>
</reference>
<comment type="caution">
    <text evidence="2">The sequence shown here is derived from an EMBL/GenBank/DDBJ whole genome shotgun (WGS) entry which is preliminary data.</text>
</comment>
<keyword evidence="3" id="KW-1185">Reference proteome</keyword>
<feature type="region of interest" description="Disordered" evidence="1">
    <location>
        <begin position="74"/>
        <end position="117"/>
    </location>
</feature>
<dbReference type="EMBL" id="MU842870">
    <property type="protein sequence ID" value="KAK2029008.1"/>
    <property type="molecule type" value="Genomic_DNA"/>
</dbReference>
<evidence type="ECO:0000313" key="2">
    <source>
        <dbReference type="EMBL" id="KAK2029008.1"/>
    </source>
</evidence>
<name>A0AAD9M594_9PEZI</name>
<gene>
    <name evidence="2" type="ORF">LX32DRAFT_379478</name>
</gene>
<dbReference type="Proteomes" id="UP001232148">
    <property type="component" value="Unassembled WGS sequence"/>
</dbReference>